<comment type="caution">
    <text evidence="1">The sequence shown here is derived from an EMBL/GenBank/DDBJ whole genome shotgun (WGS) entry which is preliminary data.</text>
</comment>
<evidence type="ECO:0000313" key="2">
    <source>
        <dbReference type="Proteomes" id="UP000321662"/>
    </source>
</evidence>
<sequence length="82" mass="9402">MLETSVILIIFAFISWCSSRGDTANAFDEYRAAQDRKNTMTQLIDEKITAYKDELREPTVIFVSTISQFGLRFRTIGFLNGK</sequence>
<dbReference type="Proteomes" id="UP000321662">
    <property type="component" value="Unassembled WGS sequence"/>
</dbReference>
<protein>
    <submittedName>
        <fullName evidence="1">Uncharacterized protein</fullName>
    </submittedName>
</protein>
<keyword evidence="2" id="KW-1185">Reference proteome</keyword>
<proteinExistence type="predicted"/>
<organism evidence="1 2">
    <name type="scientific">Alkalibacterium kapii</name>
    <dbReference type="NCBI Taxonomy" id="426704"/>
    <lineage>
        <taxon>Bacteria</taxon>
        <taxon>Bacillati</taxon>
        <taxon>Bacillota</taxon>
        <taxon>Bacilli</taxon>
        <taxon>Lactobacillales</taxon>
        <taxon>Carnobacteriaceae</taxon>
        <taxon>Alkalibacterium</taxon>
    </lineage>
</organism>
<dbReference type="AlphaFoldDB" id="A0A511AUH9"/>
<gene>
    <name evidence="1" type="ORF">AKA01nite_03730</name>
</gene>
<accession>A0A511AUH9</accession>
<name>A0A511AUH9_9LACT</name>
<dbReference type="EMBL" id="BJUY01000003">
    <property type="protein sequence ID" value="GEK90751.1"/>
    <property type="molecule type" value="Genomic_DNA"/>
</dbReference>
<dbReference type="RefSeq" id="WP_146923230.1">
    <property type="nucleotide sequence ID" value="NZ_BJUY01000003.1"/>
</dbReference>
<reference evidence="1 2" key="1">
    <citation type="submission" date="2019-07" db="EMBL/GenBank/DDBJ databases">
        <title>Whole genome shotgun sequence of Alkalibacterium kapii NBRC 103247.</title>
        <authorList>
            <person name="Hosoyama A."/>
            <person name="Uohara A."/>
            <person name="Ohji S."/>
            <person name="Ichikawa N."/>
        </authorList>
    </citation>
    <scope>NUCLEOTIDE SEQUENCE [LARGE SCALE GENOMIC DNA]</scope>
    <source>
        <strain evidence="1 2">NBRC 103247</strain>
    </source>
</reference>
<evidence type="ECO:0000313" key="1">
    <source>
        <dbReference type="EMBL" id="GEK90751.1"/>
    </source>
</evidence>